<feature type="domain" description="N-acetyltransferase" evidence="3">
    <location>
        <begin position="130"/>
        <end position="265"/>
    </location>
</feature>
<dbReference type="InterPro" id="IPR050680">
    <property type="entry name" value="YpeA/RimI_acetyltransf"/>
</dbReference>
<keyword evidence="5" id="KW-1185">Reference proteome</keyword>
<dbReference type="InterPro" id="IPR016181">
    <property type="entry name" value="Acyl_CoA_acyltransferase"/>
</dbReference>
<accession>A0ABT4Q8S3</accession>
<gene>
    <name evidence="4" type="ORF">O9H85_11830</name>
</gene>
<protein>
    <submittedName>
        <fullName evidence="4">GNAT family N-acetyltransferase</fullName>
    </submittedName>
</protein>
<proteinExistence type="predicted"/>
<evidence type="ECO:0000256" key="2">
    <source>
        <dbReference type="ARBA" id="ARBA00023315"/>
    </source>
</evidence>
<dbReference type="Gene3D" id="3.40.630.30">
    <property type="match status" value="1"/>
</dbReference>
<dbReference type="PANTHER" id="PTHR43420:SF44">
    <property type="entry name" value="ACETYLTRANSFERASE YPEA"/>
    <property type="match status" value="1"/>
</dbReference>
<dbReference type="RefSeq" id="WP_269881559.1">
    <property type="nucleotide sequence ID" value="NZ_JAQAGZ010000006.1"/>
</dbReference>
<organism evidence="4 5">
    <name type="scientific">Paenibacillus gyeongsangnamensis</name>
    <dbReference type="NCBI Taxonomy" id="3388067"/>
    <lineage>
        <taxon>Bacteria</taxon>
        <taxon>Bacillati</taxon>
        <taxon>Bacillota</taxon>
        <taxon>Bacilli</taxon>
        <taxon>Bacillales</taxon>
        <taxon>Paenibacillaceae</taxon>
        <taxon>Paenibacillus</taxon>
    </lineage>
</organism>
<name>A0ABT4Q8S3_9BACL</name>
<comment type="caution">
    <text evidence="4">The sequence shown here is derived from an EMBL/GenBank/DDBJ whole genome shotgun (WGS) entry which is preliminary data.</text>
</comment>
<dbReference type="Proteomes" id="UP001527882">
    <property type="component" value="Unassembled WGS sequence"/>
</dbReference>
<evidence type="ECO:0000313" key="4">
    <source>
        <dbReference type="EMBL" id="MCZ8513100.1"/>
    </source>
</evidence>
<dbReference type="PROSITE" id="PS51186">
    <property type="entry name" value="GNAT"/>
    <property type="match status" value="1"/>
</dbReference>
<evidence type="ECO:0000256" key="1">
    <source>
        <dbReference type="ARBA" id="ARBA00022679"/>
    </source>
</evidence>
<reference evidence="4 5" key="1">
    <citation type="submission" date="2022-12" db="EMBL/GenBank/DDBJ databases">
        <title>Draft genome sequence of Paenibacillus sp. dW9.</title>
        <authorList>
            <person name="Choi E.-W."/>
            <person name="Kim D.-U."/>
        </authorList>
    </citation>
    <scope>NUCLEOTIDE SEQUENCE [LARGE SCALE GENOMIC DNA]</scope>
    <source>
        <strain evidence="5">dW9</strain>
    </source>
</reference>
<keyword evidence="2" id="KW-0012">Acyltransferase</keyword>
<dbReference type="Pfam" id="PF24553">
    <property type="entry name" value="Rv0428c_C"/>
    <property type="match status" value="1"/>
</dbReference>
<dbReference type="CDD" id="cd04301">
    <property type="entry name" value="NAT_SF"/>
    <property type="match status" value="1"/>
</dbReference>
<keyword evidence="1" id="KW-0808">Transferase</keyword>
<dbReference type="EMBL" id="JAQAGZ010000006">
    <property type="protein sequence ID" value="MCZ8513100.1"/>
    <property type="molecule type" value="Genomic_DNA"/>
</dbReference>
<dbReference type="InterPro" id="IPR056935">
    <property type="entry name" value="Rv0428c-like_C"/>
</dbReference>
<dbReference type="InterPro" id="IPR000182">
    <property type="entry name" value="GNAT_dom"/>
</dbReference>
<evidence type="ECO:0000313" key="5">
    <source>
        <dbReference type="Proteomes" id="UP001527882"/>
    </source>
</evidence>
<dbReference type="PANTHER" id="PTHR43420">
    <property type="entry name" value="ACETYLTRANSFERASE"/>
    <property type="match status" value="1"/>
</dbReference>
<sequence length="265" mass="29508">MTHDKPFYSKLDKLALRTWPAALQETDGPWVLRVSGGVTKRANSVWTADGSGAWEPTAANLTRFERAKTFYKEHCLPLRFHISDASPDGLDEWLAAQGFEMEIPCDFMISDAEETLRQTATRPVPGSGFSRVIESRPGDPWLDHFLQLEGFSEKSRSFYKGMFQRLEPSSTFIRLMDGARCAALGTAVAEDGWAGFTNVVVHPELRGQGLGRGLLHALAEWSLEAGASHLFLQVISDNVPAVKLYGKAGFRKLFGYHYRVQGEAR</sequence>
<evidence type="ECO:0000259" key="3">
    <source>
        <dbReference type="PROSITE" id="PS51186"/>
    </source>
</evidence>
<dbReference type="SUPFAM" id="SSF55729">
    <property type="entry name" value="Acyl-CoA N-acyltransferases (Nat)"/>
    <property type="match status" value="1"/>
</dbReference>